<dbReference type="RefSeq" id="WP_229808852.1">
    <property type="nucleotide sequence ID" value="NZ_BMZI01000001.1"/>
</dbReference>
<gene>
    <name evidence="2" type="ORF">GCM10009038_01070</name>
</gene>
<dbReference type="EMBL" id="BMZI01000001">
    <property type="protein sequence ID" value="GHB07629.1"/>
    <property type="molecule type" value="Genomic_DNA"/>
</dbReference>
<feature type="domain" description="ASCH" evidence="1">
    <location>
        <begin position="33"/>
        <end position="155"/>
    </location>
</feature>
<dbReference type="Pfam" id="PF04266">
    <property type="entry name" value="ASCH"/>
    <property type="match status" value="1"/>
</dbReference>
<dbReference type="SMART" id="SM01022">
    <property type="entry name" value="ASCH"/>
    <property type="match status" value="1"/>
</dbReference>
<dbReference type="PIRSF" id="PIRSF021320">
    <property type="entry name" value="DUF984"/>
    <property type="match status" value="1"/>
</dbReference>
<name>A0ABQ3DSG5_9GAMM</name>
<organism evidence="2 3">
    <name type="scientific">Salinicola rhizosphaerae</name>
    <dbReference type="NCBI Taxonomy" id="1443141"/>
    <lineage>
        <taxon>Bacteria</taxon>
        <taxon>Pseudomonadati</taxon>
        <taxon>Pseudomonadota</taxon>
        <taxon>Gammaproteobacteria</taxon>
        <taxon>Oceanospirillales</taxon>
        <taxon>Halomonadaceae</taxon>
        <taxon>Salinicola</taxon>
    </lineage>
</organism>
<dbReference type="SUPFAM" id="SSF88697">
    <property type="entry name" value="PUA domain-like"/>
    <property type="match status" value="1"/>
</dbReference>
<dbReference type="PANTHER" id="PTHR39203">
    <property type="entry name" value="CYTOPLASMIC PROTEIN-RELATED"/>
    <property type="match status" value="1"/>
</dbReference>
<dbReference type="CDD" id="cd06553">
    <property type="entry name" value="ASCH_Ef3133_like"/>
    <property type="match status" value="1"/>
</dbReference>
<reference evidence="3" key="1">
    <citation type="journal article" date="2019" name="Int. J. Syst. Evol. Microbiol.">
        <title>The Global Catalogue of Microorganisms (GCM) 10K type strain sequencing project: providing services to taxonomists for standard genome sequencing and annotation.</title>
        <authorList>
            <consortium name="The Broad Institute Genomics Platform"/>
            <consortium name="The Broad Institute Genome Sequencing Center for Infectious Disease"/>
            <person name="Wu L."/>
            <person name="Ma J."/>
        </authorList>
    </citation>
    <scope>NUCLEOTIDE SEQUENCE [LARGE SCALE GENOMIC DNA]</scope>
    <source>
        <strain evidence="3">KCTC 32998</strain>
    </source>
</reference>
<evidence type="ECO:0000313" key="3">
    <source>
        <dbReference type="Proteomes" id="UP000646745"/>
    </source>
</evidence>
<dbReference type="Gene3D" id="3.10.400.10">
    <property type="entry name" value="Sulfate adenylyltransferase"/>
    <property type="match status" value="1"/>
</dbReference>
<comment type="caution">
    <text evidence="2">The sequence shown here is derived from an EMBL/GenBank/DDBJ whole genome shotgun (WGS) entry which is preliminary data.</text>
</comment>
<dbReference type="PANTHER" id="PTHR39203:SF1">
    <property type="entry name" value="CYTOPLASMIC PROTEIN"/>
    <property type="match status" value="1"/>
</dbReference>
<dbReference type="Proteomes" id="UP000646745">
    <property type="component" value="Unassembled WGS sequence"/>
</dbReference>
<evidence type="ECO:0000259" key="1">
    <source>
        <dbReference type="SMART" id="SM01022"/>
    </source>
</evidence>
<evidence type="ECO:0000313" key="2">
    <source>
        <dbReference type="EMBL" id="GHB07629.1"/>
    </source>
</evidence>
<accession>A0ABQ3DSG5</accession>
<dbReference type="InterPro" id="IPR007374">
    <property type="entry name" value="ASCH_domain"/>
</dbReference>
<proteinExistence type="predicted"/>
<dbReference type="InterPro" id="IPR015947">
    <property type="entry name" value="PUA-like_sf"/>
</dbReference>
<dbReference type="InterPro" id="IPR009326">
    <property type="entry name" value="DUF984"/>
</dbReference>
<protein>
    <submittedName>
        <fullName evidence="2">RNA-binding protein</fullName>
    </submittedName>
</protein>
<keyword evidence="3" id="KW-1185">Reference proteome</keyword>
<sequence length="156" mass="17626">MNLTPAQSDFLQRYRDSTEMIDGAQMPGVVAECFGDRPVLIDECARLIHAGIKRASCSWLAVYRAGQQPLPEVGQLTIVLDSAELPVCIIRLTAIDICRFDDVSPEFATLEGEGDGSYSWWHREHLRFFRRQAAELNIAFTGDAELLLEYFEKVFP</sequence>